<dbReference type="PANTHER" id="PTHR47602">
    <property type="entry name" value="F-BOX PROTEIN SKIP22"/>
    <property type="match status" value="1"/>
</dbReference>
<sequence>MKLKVKHISNSREAYRLEVPDGCSLAELKQSLVEQLAVLASAPAADVAVSLNKKDALSEDNSASLTSLGVCSGDLLWVLARALAPTAPQAAAAAAAAAANAGRDLLPSAEQQQVQGLSSLTNLLFEIQEAVLALLAAKDLAALCCSCTPLRHRASTDTLWKPLFDKDFPQHPNPSSSSSSHGVQGPLAHALNHTLNQLRQQAGRQGWKWAFGAAWVQRARVQEEARRRARGVLLPGHIQPYPNPMPWGPFRPTQPMMPPNIIGGDYDRFPSVGFGGRGGGGVGFGGGGGLGFGGGVMQLEGDGGVGLGSGGALFSAGGGGLGSGGLGFGGSRGPLPGRGGGGLGGGLGPGGIGAPGLGGGRRREGGGGNGFRLY</sequence>
<dbReference type="Proteomes" id="UP001244341">
    <property type="component" value="Chromosome 11b"/>
</dbReference>
<evidence type="ECO:0000313" key="3">
    <source>
        <dbReference type="Proteomes" id="UP001244341"/>
    </source>
</evidence>
<evidence type="ECO:0000313" key="2">
    <source>
        <dbReference type="EMBL" id="WIA19730.1"/>
    </source>
</evidence>
<reference evidence="2 3" key="1">
    <citation type="submission" date="2023-05" db="EMBL/GenBank/DDBJ databases">
        <title>A 100% complete, gapless, phased diploid assembly of the Scenedesmus obliquus UTEX 3031 genome.</title>
        <authorList>
            <person name="Biondi T.C."/>
            <person name="Hanschen E.R."/>
            <person name="Kwon T."/>
            <person name="Eng W."/>
            <person name="Kruse C.P.S."/>
            <person name="Koehler S.I."/>
            <person name="Kunde Y."/>
            <person name="Gleasner C.D."/>
            <person name="You Mak K.T."/>
            <person name="Polle J."/>
            <person name="Hovde B.T."/>
            <person name="Starkenburg S.R."/>
        </authorList>
    </citation>
    <scope>NUCLEOTIDE SEQUENCE [LARGE SCALE GENOMIC DNA]</scope>
    <source>
        <strain evidence="2 3">DOE0152z</strain>
    </source>
</reference>
<evidence type="ECO:0000256" key="1">
    <source>
        <dbReference type="SAM" id="MobiDB-lite"/>
    </source>
</evidence>
<feature type="region of interest" description="Disordered" evidence="1">
    <location>
        <begin position="166"/>
        <end position="186"/>
    </location>
</feature>
<keyword evidence="3" id="KW-1185">Reference proteome</keyword>
<feature type="compositionally biased region" description="Gly residues" evidence="1">
    <location>
        <begin position="336"/>
        <end position="359"/>
    </location>
</feature>
<feature type="region of interest" description="Disordered" evidence="1">
    <location>
        <begin position="336"/>
        <end position="374"/>
    </location>
</feature>
<protein>
    <recommendedName>
        <fullName evidence="4">F-box domain-containing protein</fullName>
    </recommendedName>
</protein>
<dbReference type="InterPro" id="IPR036047">
    <property type="entry name" value="F-box-like_dom_sf"/>
</dbReference>
<dbReference type="PANTHER" id="PTHR47602:SF2">
    <property type="entry name" value="F-BOX PROTEIN SKIP22"/>
    <property type="match status" value="1"/>
</dbReference>
<dbReference type="Gene3D" id="1.20.1280.50">
    <property type="match status" value="1"/>
</dbReference>
<gene>
    <name evidence="2" type="ORF">OEZ85_005655</name>
</gene>
<name>A0ABY8UEZ0_TETOB</name>
<dbReference type="EMBL" id="CP126218">
    <property type="protein sequence ID" value="WIA19730.1"/>
    <property type="molecule type" value="Genomic_DNA"/>
</dbReference>
<organism evidence="2 3">
    <name type="scientific">Tetradesmus obliquus</name>
    <name type="common">Green alga</name>
    <name type="synonym">Acutodesmus obliquus</name>
    <dbReference type="NCBI Taxonomy" id="3088"/>
    <lineage>
        <taxon>Eukaryota</taxon>
        <taxon>Viridiplantae</taxon>
        <taxon>Chlorophyta</taxon>
        <taxon>core chlorophytes</taxon>
        <taxon>Chlorophyceae</taxon>
        <taxon>CS clade</taxon>
        <taxon>Sphaeropleales</taxon>
        <taxon>Scenedesmaceae</taxon>
        <taxon>Tetradesmus</taxon>
    </lineage>
</organism>
<accession>A0ABY8UEZ0</accession>
<dbReference type="SUPFAM" id="SSF81383">
    <property type="entry name" value="F-box domain"/>
    <property type="match status" value="1"/>
</dbReference>
<evidence type="ECO:0008006" key="4">
    <source>
        <dbReference type="Google" id="ProtNLM"/>
    </source>
</evidence>
<proteinExistence type="predicted"/>